<feature type="transmembrane region" description="Helical" evidence="6">
    <location>
        <begin position="112"/>
        <end position="132"/>
    </location>
</feature>
<feature type="transmembrane region" description="Helical" evidence="6">
    <location>
        <begin position="172"/>
        <end position="193"/>
    </location>
</feature>
<dbReference type="EMBL" id="JAWIIJ010000003">
    <property type="protein sequence ID" value="MDV2078068.1"/>
    <property type="molecule type" value="Genomic_DNA"/>
</dbReference>
<accession>A0ABU3VUW9</accession>
<keyword evidence="2" id="KW-1003">Cell membrane</keyword>
<keyword evidence="8" id="KW-1185">Reference proteome</keyword>
<feature type="transmembrane region" description="Helical" evidence="6">
    <location>
        <begin position="138"/>
        <end position="160"/>
    </location>
</feature>
<protein>
    <submittedName>
        <fullName evidence="7">LysE family transporter</fullName>
    </submittedName>
</protein>
<keyword evidence="4 6" id="KW-1133">Transmembrane helix</keyword>
<sequence>MIETFAYAFGVMYTPGPVNLLSLNSGLQGRLRQSLGFFTGVACAMLLLLLVFGLLGSQLVQGPLLSVVGALGCLYILYLALALVRAKPSLNEPDAGNGVTLDFRSGLVMQLLNPKGLVATLPIATIQFPAAGLEGLAILPWVAALTVLAFGAPSVYALLGDAVGRRIANPRYLVWFNRLMASLLLYVAVTIGYQHVYLPVFGH</sequence>
<reference evidence="7 8" key="1">
    <citation type="submission" date="2023-10" db="EMBL/GenBank/DDBJ databases">
        <title>Characteristics and mechanism of a salt-tolerant marine origin heterotrophic nitrifying- aerobic denitrifying bacteria Marinobacter xestospongiae HN1.</title>
        <authorList>
            <person name="Qi R."/>
        </authorList>
    </citation>
    <scope>NUCLEOTIDE SEQUENCE [LARGE SCALE GENOMIC DNA]</scope>
    <source>
        <strain evidence="7 8">HN1</strain>
    </source>
</reference>
<dbReference type="Pfam" id="PF01810">
    <property type="entry name" value="LysE"/>
    <property type="match status" value="1"/>
</dbReference>
<evidence type="ECO:0000256" key="1">
    <source>
        <dbReference type="ARBA" id="ARBA00004651"/>
    </source>
</evidence>
<evidence type="ECO:0000256" key="5">
    <source>
        <dbReference type="ARBA" id="ARBA00023136"/>
    </source>
</evidence>
<evidence type="ECO:0000256" key="4">
    <source>
        <dbReference type="ARBA" id="ARBA00022989"/>
    </source>
</evidence>
<keyword evidence="5 6" id="KW-0472">Membrane</keyword>
<dbReference type="PANTHER" id="PTHR30086:SF20">
    <property type="entry name" value="ARGININE EXPORTER PROTEIN ARGO-RELATED"/>
    <property type="match status" value="1"/>
</dbReference>
<feature type="transmembrane region" description="Helical" evidence="6">
    <location>
        <begin position="6"/>
        <end position="23"/>
    </location>
</feature>
<evidence type="ECO:0000256" key="3">
    <source>
        <dbReference type="ARBA" id="ARBA00022692"/>
    </source>
</evidence>
<feature type="transmembrane region" description="Helical" evidence="6">
    <location>
        <begin position="35"/>
        <end position="56"/>
    </location>
</feature>
<dbReference type="RefSeq" id="WP_316972921.1">
    <property type="nucleotide sequence ID" value="NZ_JAWIIJ010000003.1"/>
</dbReference>
<gene>
    <name evidence="7" type="ORF">RYS15_05205</name>
</gene>
<comment type="caution">
    <text evidence="7">The sequence shown here is derived from an EMBL/GenBank/DDBJ whole genome shotgun (WGS) entry which is preliminary data.</text>
</comment>
<evidence type="ECO:0000313" key="7">
    <source>
        <dbReference type="EMBL" id="MDV2078068.1"/>
    </source>
</evidence>
<comment type="subcellular location">
    <subcellularLocation>
        <location evidence="1">Cell membrane</location>
        <topology evidence="1">Multi-pass membrane protein</topology>
    </subcellularLocation>
</comment>
<keyword evidence="3 6" id="KW-0812">Transmembrane</keyword>
<evidence type="ECO:0000256" key="2">
    <source>
        <dbReference type="ARBA" id="ARBA00022475"/>
    </source>
</evidence>
<name>A0ABU3VUW9_9GAMM</name>
<organism evidence="7 8">
    <name type="scientific">Marinobacter xestospongiae</name>
    <dbReference type="NCBI Taxonomy" id="994319"/>
    <lineage>
        <taxon>Bacteria</taxon>
        <taxon>Pseudomonadati</taxon>
        <taxon>Pseudomonadota</taxon>
        <taxon>Gammaproteobacteria</taxon>
        <taxon>Pseudomonadales</taxon>
        <taxon>Marinobacteraceae</taxon>
        <taxon>Marinobacter</taxon>
    </lineage>
</organism>
<dbReference type="PANTHER" id="PTHR30086">
    <property type="entry name" value="ARGININE EXPORTER PROTEIN ARGO"/>
    <property type="match status" value="1"/>
</dbReference>
<feature type="transmembrane region" description="Helical" evidence="6">
    <location>
        <begin position="62"/>
        <end position="84"/>
    </location>
</feature>
<evidence type="ECO:0000256" key="6">
    <source>
        <dbReference type="SAM" id="Phobius"/>
    </source>
</evidence>
<evidence type="ECO:0000313" key="8">
    <source>
        <dbReference type="Proteomes" id="UP001269819"/>
    </source>
</evidence>
<proteinExistence type="predicted"/>
<dbReference type="Proteomes" id="UP001269819">
    <property type="component" value="Unassembled WGS sequence"/>
</dbReference>
<dbReference type="InterPro" id="IPR001123">
    <property type="entry name" value="LeuE-type"/>
</dbReference>